<dbReference type="InterPro" id="IPR016090">
    <property type="entry name" value="PLA2-like_dom"/>
</dbReference>
<dbReference type="InterPro" id="IPR036444">
    <property type="entry name" value="PLipase_A2_dom_sf"/>
</dbReference>
<dbReference type="Gene3D" id="1.20.90.10">
    <property type="entry name" value="Phospholipase A2 domain"/>
    <property type="match status" value="1"/>
</dbReference>
<evidence type="ECO:0000256" key="12">
    <source>
        <dbReference type="ARBA" id="ARBA00023098"/>
    </source>
</evidence>
<dbReference type="Pfam" id="PF05826">
    <property type="entry name" value="Phospholip_A2_2"/>
    <property type="match status" value="1"/>
</dbReference>
<evidence type="ECO:0000256" key="3">
    <source>
        <dbReference type="ARBA" id="ARBA00004613"/>
    </source>
</evidence>
<evidence type="ECO:0000256" key="1">
    <source>
        <dbReference type="ARBA" id="ARBA00001604"/>
    </source>
</evidence>
<dbReference type="GO" id="GO:0004623">
    <property type="term" value="F:phospholipase A2 activity"/>
    <property type="evidence" value="ECO:0007669"/>
    <property type="project" value="UniProtKB-EC"/>
</dbReference>
<dbReference type="EMBL" id="BGPR01000735">
    <property type="protein sequence ID" value="GBM33489.1"/>
    <property type="molecule type" value="Genomic_DNA"/>
</dbReference>
<dbReference type="EC" id="3.1.1.4" evidence="5"/>
<keyword evidence="11" id="KW-0442">Lipid degradation</keyword>
<dbReference type="OrthoDB" id="6075074at2759"/>
<comment type="subcellular location">
    <subcellularLocation>
        <location evidence="3">Secreted</location>
    </subcellularLocation>
</comment>
<dbReference type="GO" id="GO:0006644">
    <property type="term" value="P:phospholipid metabolic process"/>
    <property type="evidence" value="ECO:0007669"/>
    <property type="project" value="InterPro"/>
</dbReference>
<evidence type="ECO:0000256" key="4">
    <source>
        <dbReference type="ARBA" id="ARBA00009659"/>
    </source>
</evidence>
<dbReference type="Proteomes" id="UP000499080">
    <property type="component" value="Unassembled WGS sequence"/>
</dbReference>
<feature type="chain" id="PRO_5021208816" description="Phospholipase A2" evidence="16">
    <location>
        <begin position="25"/>
        <end position="265"/>
    </location>
</feature>
<evidence type="ECO:0000256" key="15">
    <source>
        <dbReference type="ARBA" id="ARBA00029903"/>
    </source>
</evidence>
<dbReference type="GO" id="GO:0016042">
    <property type="term" value="P:lipid catabolic process"/>
    <property type="evidence" value="ECO:0007669"/>
    <property type="project" value="UniProtKB-KW"/>
</dbReference>
<keyword evidence="12" id="KW-0443">Lipid metabolism</keyword>
<comment type="catalytic activity">
    <reaction evidence="1">
        <text>a 1,2-diacyl-sn-glycero-3-phosphocholine + H2O = a 1-acyl-sn-glycero-3-phosphocholine + a fatty acid + H(+)</text>
        <dbReference type="Rhea" id="RHEA:15801"/>
        <dbReference type="ChEBI" id="CHEBI:15377"/>
        <dbReference type="ChEBI" id="CHEBI:15378"/>
        <dbReference type="ChEBI" id="CHEBI:28868"/>
        <dbReference type="ChEBI" id="CHEBI:57643"/>
        <dbReference type="ChEBI" id="CHEBI:58168"/>
        <dbReference type="EC" id="3.1.1.4"/>
    </reaction>
</comment>
<feature type="domain" description="Phospholipase A2-like central" evidence="17">
    <location>
        <begin position="130"/>
        <end position="225"/>
    </location>
</feature>
<keyword evidence="14" id="KW-1015">Disulfide bond</keyword>
<dbReference type="InterPro" id="IPR033113">
    <property type="entry name" value="PLA2_histidine"/>
</dbReference>
<feature type="signal peptide" evidence="16">
    <location>
        <begin position="1"/>
        <end position="24"/>
    </location>
</feature>
<keyword evidence="8" id="KW-0479">Metal-binding</keyword>
<accession>A0A4Y2EYZ1</accession>
<reference evidence="18 19" key="1">
    <citation type="journal article" date="2019" name="Sci. Rep.">
        <title>Orb-weaving spider Araneus ventricosus genome elucidates the spidroin gene catalogue.</title>
        <authorList>
            <person name="Kono N."/>
            <person name="Nakamura H."/>
            <person name="Ohtoshi R."/>
            <person name="Moran D.A.P."/>
            <person name="Shinohara A."/>
            <person name="Yoshida Y."/>
            <person name="Fujiwara M."/>
            <person name="Mori M."/>
            <person name="Tomita M."/>
            <person name="Arakawa K."/>
        </authorList>
    </citation>
    <scope>NUCLEOTIDE SEQUENCE [LARGE SCALE GENOMIC DNA]</scope>
</reference>
<dbReference type="AlphaFoldDB" id="A0A4Y2EYZ1"/>
<evidence type="ECO:0000313" key="19">
    <source>
        <dbReference type="Proteomes" id="UP000499080"/>
    </source>
</evidence>
<dbReference type="SUPFAM" id="SSF48619">
    <property type="entry name" value="Phospholipase A2, PLA2"/>
    <property type="match status" value="1"/>
</dbReference>
<name>A0A4Y2EYZ1_ARAVE</name>
<evidence type="ECO:0000256" key="7">
    <source>
        <dbReference type="ARBA" id="ARBA00022525"/>
    </source>
</evidence>
<evidence type="ECO:0000256" key="6">
    <source>
        <dbReference type="ARBA" id="ARBA00021721"/>
    </source>
</evidence>
<keyword evidence="16" id="KW-0732">Signal</keyword>
<comment type="similarity">
    <text evidence="4">Belongs to the phospholipase A2 family. Group III subfamily.</text>
</comment>
<gene>
    <name evidence="18" type="primary">PA2A2</name>
    <name evidence="18" type="ORF">AVEN_272989_1</name>
</gene>
<keyword evidence="13" id="KW-0865">Zymogen</keyword>
<evidence type="ECO:0000259" key="17">
    <source>
        <dbReference type="Pfam" id="PF05826"/>
    </source>
</evidence>
<evidence type="ECO:0000256" key="13">
    <source>
        <dbReference type="ARBA" id="ARBA00023145"/>
    </source>
</evidence>
<comment type="cofactor">
    <cofactor evidence="2">
        <name>Ca(2+)</name>
        <dbReference type="ChEBI" id="CHEBI:29108"/>
    </cofactor>
</comment>
<evidence type="ECO:0000256" key="16">
    <source>
        <dbReference type="SAM" id="SignalP"/>
    </source>
</evidence>
<evidence type="ECO:0000256" key="11">
    <source>
        <dbReference type="ARBA" id="ARBA00022963"/>
    </source>
</evidence>
<keyword evidence="10" id="KW-0106">Calcium</keyword>
<organism evidence="18 19">
    <name type="scientific">Araneus ventricosus</name>
    <name type="common">Orbweaver spider</name>
    <name type="synonym">Epeira ventricosa</name>
    <dbReference type="NCBI Taxonomy" id="182803"/>
    <lineage>
        <taxon>Eukaryota</taxon>
        <taxon>Metazoa</taxon>
        <taxon>Ecdysozoa</taxon>
        <taxon>Arthropoda</taxon>
        <taxon>Chelicerata</taxon>
        <taxon>Arachnida</taxon>
        <taxon>Araneae</taxon>
        <taxon>Araneomorphae</taxon>
        <taxon>Entelegynae</taxon>
        <taxon>Araneoidea</taxon>
        <taxon>Araneidae</taxon>
        <taxon>Araneus</taxon>
    </lineage>
</organism>
<keyword evidence="9" id="KW-0378">Hydrolase</keyword>
<dbReference type="GO" id="GO:0005576">
    <property type="term" value="C:extracellular region"/>
    <property type="evidence" value="ECO:0007669"/>
    <property type="project" value="UniProtKB-SubCell"/>
</dbReference>
<dbReference type="FunFam" id="1.20.90.10:FF:000002">
    <property type="entry name" value="Phospholipase A2 group III"/>
    <property type="match status" value="1"/>
</dbReference>
<evidence type="ECO:0000256" key="10">
    <source>
        <dbReference type="ARBA" id="ARBA00022837"/>
    </source>
</evidence>
<evidence type="ECO:0000256" key="14">
    <source>
        <dbReference type="ARBA" id="ARBA00023157"/>
    </source>
</evidence>
<evidence type="ECO:0000256" key="9">
    <source>
        <dbReference type="ARBA" id="ARBA00022801"/>
    </source>
</evidence>
<keyword evidence="19" id="KW-1185">Reference proteome</keyword>
<dbReference type="GO" id="GO:0046872">
    <property type="term" value="F:metal ion binding"/>
    <property type="evidence" value="ECO:0007669"/>
    <property type="project" value="UniProtKB-KW"/>
</dbReference>
<dbReference type="GO" id="GO:0050482">
    <property type="term" value="P:arachidonate secretion"/>
    <property type="evidence" value="ECO:0007669"/>
    <property type="project" value="InterPro"/>
</dbReference>
<dbReference type="PROSITE" id="PS00118">
    <property type="entry name" value="PA2_HIS"/>
    <property type="match status" value="1"/>
</dbReference>
<comment type="caution">
    <text evidence="18">The sequence shown here is derived from an EMBL/GenBank/DDBJ whole genome shotgun (WGS) entry which is preliminary data.</text>
</comment>
<evidence type="ECO:0000256" key="5">
    <source>
        <dbReference type="ARBA" id="ARBA00013278"/>
    </source>
</evidence>
<evidence type="ECO:0000256" key="2">
    <source>
        <dbReference type="ARBA" id="ARBA00001913"/>
    </source>
</evidence>
<evidence type="ECO:0000256" key="8">
    <source>
        <dbReference type="ARBA" id="ARBA00022723"/>
    </source>
</evidence>
<dbReference type="PROSITE" id="PS51257">
    <property type="entry name" value="PROKAR_LIPOPROTEIN"/>
    <property type="match status" value="1"/>
</dbReference>
<protein>
    <recommendedName>
        <fullName evidence="6">Phospholipase A2</fullName>
        <ecNumber evidence="5">3.1.1.4</ecNumber>
    </recommendedName>
    <alternativeName>
        <fullName evidence="15">Phosphatidylcholine 2-acylhydrolase</fullName>
    </alternativeName>
</protein>
<dbReference type="PANTHER" id="PTHR12253">
    <property type="entry name" value="RH14732P"/>
    <property type="match status" value="1"/>
</dbReference>
<keyword evidence="7" id="KW-0964">Secreted</keyword>
<proteinExistence type="inferred from homology"/>
<sequence length="265" mass="29590">MSLKNDAVLMLALWLCACALPAEGLIAGYETYEPKPVLFWDGKTLAEVVLDGSGEMTRCRLHELEEPSDAEPILKGSGLRVKYPDFKEMLKLINECTFLEKPATNATHSNATSALEGVSTWSAWSLWNGILPGTKWCGVGDIADSFEELGTQTEVDACCRAHDHCPVKLKAFRTGYGMINLSLYTKSHCDCDKEFYSCLKTSRNKVADVVGNLYFNIMKIQCIKEHRPFVCIENRTETDGTETCIKWGADPDSKKMQTSVTFLKY</sequence>
<evidence type="ECO:0000313" key="18">
    <source>
        <dbReference type="EMBL" id="GBM33489.1"/>
    </source>
</evidence>